<keyword evidence="2" id="KW-1185">Reference proteome</keyword>
<protein>
    <submittedName>
        <fullName evidence="1">Uncharacterized protein</fullName>
    </submittedName>
</protein>
<evidence type="ECO:0000313" key="1">
    <source>
        <dbReference type="EMBL" id="KAH3749010.1"/>
    </source>
</evidence>
<organism evidence="1 2">
    <name type="scientific">Dreissena polymorpha</name>
    <name type="common">Zebra mussel</name>
    <name type="synonym">Mytilus polymorpha</name>
    <dbReference type="NCBI Taxonomy" id="45954"/>
    <lineage>
        <taxon>Eukaryota</taxon>
        <taxon>Metazoa</taxon>
        <taxon>Spiralia</taxon>
        <taxon>Lophotrochozoa</taxon>
        <taxon>Mollusca</taxon>
        <taxon>Bivalvia</taxon>
        <taxon>Autobranchia</taxon>
        <taxon>Heteroconchia</taxon>
        <taxon>Euheterodonta</taxon>
        <taxon>Imparidentia</taxon>
        <taxon>Neoheterodontei</taxon>
        <taxon>Myida</taxon>
        <taxon>Dreissenoidea</taxon>
        <taxon>Dreissenidae</taxon>
        <taxon>Dreissena</taxon>
    </lineage>
</organism>
<reference evidence="1" key="2">
    <citation type="submission" date="2020-11" db="EMBL/GenBank/DDBJ databases">
        <authorList>
            <person name="McCartney M.A."/>
            <person name="Auch B."/>
            <person name="Kono T."/>
            <person name="Mallez S."/>
            <person name="Becker A."/>
            <person name="Gohl D.M."/>
            <person name="Silverstein K.A.T."/>
            <person name="Koren S."/>
            <person name="Bechman K.B."/>
            <person name="Herman A."/>
            <person name="Abrahante J.E."/>
            <person name="Garbe J."/>
        </authorList>
    </citation>
    <scope>NUCLEOTIDE SEQUENCE</scope>
    <source>
        <strain evidence="1">Duluth1</strain>
        <tissue evidence="1">Whole animal</tissue>
    </source>
</reference>
<dbReference type="EMBL" id="JAIWYP010000010">
    <property type="protein sequence ID" value="KAH3749010.1"/>
    <property type="molecule type" value="Genomic_DNA"/>
</dbReference>
<accession>A0A9D4DI85</accession>
<gene>
    <name evidence="1" type="ORF">DPMN_183499</name>
</gene>
<proteinExistence type="predicted"/>
<dbReference type="Proteomes" id="UP000828390">
    <property type="component" value="Unassembled WGS sequence"/>
</dbReference>
<dbReference type="AlphaFoldDB" id="A0A9D4DI85"/>
<evidence type="ECO:0000313" key="2">
    <source>
        <dbReference type="Proteomes" id="UP000828390"/>
    </source>
</evidence>
<name>A0A9D4DI85_DREPO</name>
<comment type="caution">
    <text evidence="1">The sequence shown here is derived from an EMBL/GenBank/DDBJ whole genome shotgun (WGS) entry which is preliminary data.</text>
</comment>
<sequence length="86" mass="9624">MVQVYKCVACLTVAIAPVPSKSDRDQLQYLASQTYTLVPVCIMLHCDNVTSVQLSRLLQLNQCMAWQIVTMEPFHCMSDCDHGTST</sequence>
<reference evidence="1" key="1">
    <citation type="journal article" date="2019" name="bioRxiv">
        <title>The Genome of the Zebra Mussel, Dreissena polymorpha: A Resource for Invasive Species Research.</title>
        <authorList>
            <person name="McCartney M.A."/>
            <person name="Auch B."/>
            <person name="Kono T."/>
            <person name="Mallez S."/>
            <person name="Zhang Y."/>
            <person name="Obille A."/>
            <person name="Becker A."/>
            <person name="Abrahante J.E."/>
            <person name="Garbe J."/>
            <person name="Badalamenti J.P."/>
            <person name="Herman A."/>
            <person name="Mangelson H."/>
            <person name="Liachko I."/>
            <person name="Sullivan S."/>
            <person name="Sone E.D."/>
            <person name="Koren S."/>
            <person name="Silverstein K.A.T."/>
            <person name="Beckman K.B."/>
            <person name="Gohl D.M."/>
        </authorList>
    </citation>
    <scope>NUCLEOTIDE SEQUENCE</scope>
    <source>
        <strain evidence="1">Duluth1</strain>
        <tissue evidence="1">Whole animal</tissue>
    </source>
</reference>